<comment type="domain">
    <text evidence="4">Contains a large N-terminal NADP-binding domain, and a smaller C-terminal substrate-binding domain.</text>
</comment>
<comment type="catalytic activity">
    <reaction evidence="4">
        <text>ADP-D-glycero-beta-D-manno-heptose = ADP-L-glycero-beta-D-manno-heptose</text>
        <dbReference type="Rhea" id="RHEA:17577"/>
        <dbReference type="ChEBI" id="CHEBI:59967"/>
        <dbReference type="ChEBI" id="CHEBI:61506"/>
        <dbReference type="EC" id="5.1.3.20"/>
    </reaction>
</comment>
<feature type="binding site" evidence="4">
    <location>
        <begin position="206"/>
        <end position="209"/>
    </location>
    <ligand>
        <name>substrate</name>
    </ligand>
</feature>
<dbReference type="SUPFAM" id="SSF51735">
    <property type="entry name" value="NAD(P)-binding Rossmann-fold domains"/>
    <property type="match status" value="1"/>
</dbReference>
<protein>
    <recommendedName>
        <fullName evidence="4">ADP-L-glycero-D-manno-heptose-6-epimerase</fullName>
        <ecNumber evidence="4">5.1.3.20</ecNumber>
    </recommendedName>
    <alternativeName>
        <fullName evidence="4">ADP-L-glycero-beta-D-manno-heptose-6-epimerase</fullName>
        <shortName evidence="4">ADP-glyceromanno-heptose 6-epimerase</shortName>
        <shortName evidence="4">ADP-hep 6-epimerase</shortName>
        <shortName evidence="4">AGME</shortName>
    </alternativeName>
</protein>
<keyword evidence="2 4" id="KW-0413">Isomerase</keyword>
<comment type="function">
    <text evidence="4">Catalyzes the interconversion between ADP-D-glycero-beta-D-manno-heptose and ADP-L-glycero-beta-D-manno-heptose via an epimerization at carbon 6 of the heptose.</text>
</comment>
<feature type="binding site" evidence="4">
    <location>
        <position position="183"/>
    </location>
    <ligand>
        <name>NADP(+)</name>
        <dbReference type="ChEBI" id="CHEBI:58349"/>
    </ligand>
</feature>
<dbReference type="HAMAP" id="MF_01601">
    <property type="entry name" value="Heptose_epimerase"/>
    <property type="match status" value="1"/>
</dbReference>
<dbReference type="Pfam" id="PF01370">
    <property type="entry name" value="Epimerase"/>
    <property type="match status" value="1"/>
</dbReference>
<keyword evidence="7" id="KW-1185">Reference proteome</keyword>
<feature type="binding site" evidence="4">
    <location>
        <position position="43"/>
    </location>
    <ligand>
        <name>NADP(+)</name>
        <dbReference type="ChEBI" id="CHEBI:58349"/>
    </ligand>
</feature>
<dbReference type="Gene3D" id="3.90.25.10">
    <property type="entry name" value="UDP-galactose 4-epimerase, domain 1"/>
    <property type="match status" value="1"/>
</dbReference>
<dbReference type="EC" id="5.1.3.20" evidence="4"/>
<feature type="binding site" evidence="4">
    <location>
        <position position="174"/>
    </location>
    <ligand>
        <name>substrate</name>
    </ligand>
</feature>
<feature type="binding site" evidence="4">
    <location>
        <position position="185"/>
    </location>
    <ligand>
        <name>substrate</name>
    </ligand>
</feature>
<comment type="caution">
    <text evidence="4">Lacks conserved residue(s) required for the propagation of feature annotation.</text>
</comment>
<feature type="binding site" evidence="4">
    <location>
        <position position="58"/>
    </location>
    <ligand>
        <name>NADP(+)</name>
        <dbReference type="ChEBI" id="CHEBI:58349"/>
    </ligand>
</feature>
<dbReference type="Gene3D" id="3.40.50.720">
    <property type="entry name" value="NAD(P)-binding Rossmann-like Domain"/>
    <property type="match status" value="1"/>
</dbReference>
<sequence length="327" mass="37629">MDKHSRIVVTGSAGFIGSCLVGFLNEKGFEQLILVDDFTREDRQQNLAGKTYEACIEREVFFDWLAAADRQIDFVFHLGARTDTTEFDYTIQEYFNVTYSRRVWEYCVRHQIPLVYASSAATYGGGEQGYADDHGIVTALQPLNAYGISKNEFDKWVLQQTEQPPFWAGLKFFNVYGPNEYHKGRMASMIWHSYHQIRKHGQVKLFRSHRPDFRDGEQLRDFIYVKDILKVAYWLSQHTSTASGLYNLGTGHARSFVALVTSTFAGMDIPADITYIDMPEDIRDKYQYFTEASMAKLQAAGYPDAFYSLEEGVTDYVSNYLAKDAWY</sequence>
<keyword evidence="1 4" id="KW-0521">NADP</keyword>
<evidence type="ECO:0000313" key="7">
    <source>
        <dbReference type="Proteomes" id="UP001207742"/>
    </source>
</evidence>
<feature type="active site" description="Proton acceptor" evidence="4">
    <location>
        <position position="183"/>
    </location>
</feature>
<feature type="binding site" evidence="4">
    <location>
        <position position="220"/>
    </location>
    <ligand>
        <name>substrate</name>
    </ligand>
</feature>
<organism evidence="6 7">
    <name type="scientific">Chitinophaga nivalis</name>
    <dbReference type="NCBI Taxonomy" id="2991709"/>
    <lineage>
        <taxon>Bacteria</taxon>
        <taxon>Pseudomonadati</taxon>
        <taxon>Bacteroidota</taxon>
        <taxon>Chitinophagia</taxon>
        <taxon>Chitinophagales</taxon>
        <taxon>Chitinophagaceae</taxon>
        <taxon>Chitinophaga</taxon>
    </lineage>
</organism>
<evidence type="ECO:0000256" key="1">
    <source>
        <dbReference type="ARBA" id="ARBA00022857"/>
    </source>
</evidence>
<dbReference type="CDD" id="cd05248">
    <property type="entry name" value="ADP_GME_SDR_e"/>
    <property type="match status" value="1"/>
</dbReference>
<dbReference type="PANTHER" id="PTHR43103:SF3">
    <property type="entry name" value="ADP-L-GLYCERO-D-MANNO-HEPTOSE-6-EPIMERASE"/>
    <property type="match status" value="1"/>
</dbReference>
<feature type="binding site" evidence="4">
    <location>
        <begin position="36"/>
        <end position="37"/>
    </location>
    <ligand>
        <name>NADP(+)</name>
        <dbReference type="ChEBI" id="CHEBI:58349"/>
    </ligand>
</feature>
<accession>A0ABT3II31</accession>
<dbReference type="PANTHER" id="PTHR43103">
    <property type="entry name" value="NUCLEOSIDE-DIPHOSPHATE-SUGAR EPIMERASE"/>
    <property type="match status" value="1"/>
</dbReference>
<feature type="binding site" evidence="4">
    <location>
        <position position="150"/>
    </location>
    <ligand>
        <name>NADP(+)</name>
        <dbReference type="ChEBI" id="CHEBI:58349"/>
    </ligand>
</feature>
<keyword evidence="3 4" id="KW-0119">Carbohydrate metabolism</keyword>
<evidence type="ECO:0000256" key="2">
    <source>
        <dbReference type="ARBA" id="ARBA00023235"/>
    </source>
</evidence>
<comment type="subunit">
    <text evidence="4">Homopentamer.</text>
</comment>
<gene>
    <name evidence="6" type="primary">rfaD</name>
    <name evidence="4" type="synonym">hldD</name>
    <name evidence="6" type="ORF">OL497_06945</name>
</gene>
<comment type="pathway">
    <text evidence="4">Nucleotide-sugar biosynthesis; ADP-L-glycero-beta-D-manno-heptose biosynthesis; ADP-L-glycero-beta-D-manno-heptose from D-glycero-beta-D-manno-heptose 7-phosphate: step 4/4.</text>
</comment>
<evidence type="ECO:0000256" key="3">
    <source>
        <dbReference type="ARBA" id="ARBA00023277"/>
    </source>
</evidence>
<dbReference type="Proteomes" id="UP001207742">
    <property type="component" value="Unassembled WGS sequence"/>
</dbReference>
<evidence type="ECO:0000256" key="4">
    <source>
        <dbReference type="HAMAP-Rule" id="MF_01601"/>
    </source>
</evidence>
<evidence type="ECO:0000313" key="6">
    <source>
        <dbReference type="EMBL" id="MCW3483623.1"/>
    </source>
</evidence>
<feature type="binding site" evidence="4">
    <location>
        <position position="286"/>
    </location>
    <ligand>
        <name>substrate</name>
    </ligand>
</feature>
<feature type="domain" description="NAD-dependent epimerase/dehydratase" evidence="5">
    <location>
        <begin position="7"/>
        <end position="249"/>
    </location>
</feature>
<feature type="binding site" evidence="4">
    <location>
        <begin position="78"/>
        <end position="82"/>
    </location>
    <ligand>
        <name>NADP(+)</name>
        <dbReference type="ChEBI" id="CHEBI:58349"/>
    </ligand>
</feature>
<feature type="binding site" evidence="4">
    <location>
        <position position="175"/>
    </location>
    <ligand>
        <name>NADP(+)</name>
        <dbReference type="ChEBI" id="CHEBI:58349"/>
    </ligand>
</feature>
<dbReference type="EMBL" id="JAPDNS010000001">
    <property type="protein sequence ID" value="MCW3483623.1"/>
    <property type="molecule type" value="Genomic_DNA"/>
</dbReference>
<dbReference type="GO" id="GO:0008712">
    <property type="term" value="F:ADP-glyceromanno-heptose 6-epimerase activity"/>
    <property type="evidence" value="ECO:0007669"/>
    <property type="project" value="UniProtKB-EC"/>
</dbReference>
<feature type="active site" description="Proton acceptor" evidence="4">
    <location>
        <position position="146"/>
    </location>
</feature>
<dbReference type="PROSITE" id="PS51257">
    <property type="entry name" value="PROKAR_LIPOPROTEIN"/>
    <property type="match status" value="1"/>
</dbReference>
<comment type="similarity">
    <text evidence="4">Belongs to the NAD(P)-dependent epimerase/dehydratase family. HldD subfamily.</text>
</comment>
<reference evidence="6 7" key="1">
    <citation type="submission" date="2022-10" db="EMBL/GenBank/DDBJ databases">
        <title>Chitinophaga nivalis PC15 sp. nov., isolated from Pyeongchang county, South Korea.</title>
        <authorList>
            <person name="Trinh H.N."/>
        </authorList>
    </citation>
    <scope>NUCLEOTIDE SEQUENCE [LARGE SCALE GENOMIC DNA]</scope>
    <source>
        <strain evidence="6 7">PC14</strain>
    </source>
</reference>
<feature type="binding site" evidence="4">
    <location>
        <position position="192"/>
    </location>
    <ligand>
        <name>substrate</name>
    </ligand>
</feature>
<comment type="caution">
    <text evidence="6">The sequence shown here is derived from an EMBL/GenBank/DDBJ whole genome shotgun (WGS) entry which is preliminary data.</text>
</comment>
<dbReference type="InterPro" id="IPR011912">
    <property type="entry name" value="Heptose_epim"/>
</dbReference>
<dbReference type="NCBIfam" id="TIGR02197">
    <property type="entry name" value="heptose_epim"/>
    <property type="match status" value="1"/>
</dbReference>
<proteinExistence type="inferred from homology"/>
<dbReference type="RefSeq" id="WP_264729138.1">
    <property type="nucleotide sequence ID" value="NZ_JAPDNR010000001.1"/>
</dbReference>
<name>A0ABT3II31_9BACT</name>
<evidence type="ECO:0000259" key="5">
    <source>
        <dbReference type="Pfam" id="PF01370"/>
    </source>
</evidence>
<dbReference type="InterPro" id="IPR001509">
    <property type="entry name" value="Epimerase_deHydtase"/>
</dbReference>
<comment type="cofactor">
    <cofactor evidence="4">
        <name>NADP(+)</name>
        <dbReference type="ChEBI" id="CHEBI:58349"/>
    </cofactor>
    <text evidence="4">Binds 1 NADP(+) per subunit.</text>
</comment>
<dbReference type="InterPro" id="IPR036291">
    <property type="entry name" value="NAD(P)-bd_dom_sf"/>
</dbReference>
<feature type="binding site" evidence="4">
    <location>
        <begin position="15"/>
        <end position="16"/>
    </location>
    <ligand>
        <name>NADP(+)</name>
        <dbReference type="ChEBI" id="CHEBI:58349"/>
    </ligand>
</feature>